<proteinExistence type="predicted"/>
<evidence type="ECO:0000313" key="1">
    <source>
        <dbReference type="EMBL" id="KEQ01995.1"/>
    </source>
</evidence>
<feature type="non-terminal residue" evidence="1">
    <location>
        <position position="1"/>
    </location>
</feature>
<dbReference type="AlphaFoldDB" id="A0A074VHW6"/>
<reference evidence="1 2" key="1">
    <citation type="journal article" date="2014" name="PLoS Genet.">
        <title>Hidden diversity in honey bee gut symbionts detected by single-cell genomics.</title>
        <authorList>
            <person name="Engel P."/>
            <person name="Stepanauskas R."/>
            <person name="Moran N."/>
        </authorList>
    </citation>
    <scope>NUCLEOTIDE SEQUENCE [LARGE SCALE GENOMIC DNA]</scope>
    <source>
        <strain evidence="1 2">SCGC AB-598-J21</strain>
    </source>
</reference>
<comment type="caution">
    <text evidence="1">The sequence shown here is derived from an EMBL/GenBank/DDBJ whole genome shotgun (WGS) entry which is preliminary data.</text>
</comment>
<dbReference type="EMBL" id="AVQL01000187">
    <property type="protein sequence ID" value="KEQ01995.1"/>
    <property type="molecule type" value="Genomic_DNA"/>
</dbReference>
<protein>
    <submittedName>
        <fullName evidence="1">Uncharacterized protein</fullName>
    </submittedName>
</protein>
<organism evidence="1 2">
    <name type="scientific">Snodgrassella alvi SCGC AB-598-J21</name>
    <dbReference type="NCBI Taxonomy" id="1385367"/>
    <lineage>
        <taxon>Bacteria</taxon>
        <taxon>Pseudomonadati</taxon>
        <taxon>Pseudomonadota</taxon>
        <taxon>Betaproteobacteria</taxon>
        <taxon>Neisseriales</taxon>
        <taxon>Neisseriaceae</taxon>
        <taxon>Snodgrassella</taxon>
    </lineage>
</organism>
<accession>A0A074VHW6</accession>
<dbReference type="Proteomes" id="UP000027644">
    <property type="component" value="Unassembled WGS sequence"/>
</dbReference>
<name>A0A074VHW6_9NEIS</name>
<sequence>DVDALLGHKPRTVTELRAVTQ</sequence>
<gene>
    <name evidence="1" type="ORF">SASC598J21_002240</name>
</gene>
<evidence type="ECO:0000313" key="2">
    <source>
        <dbReference type="Proteomes" id="UP000027644"/>
    </source>
</evidence>